<sequence>MSPHAACAVAPTSTPGESCARLSRCQVVSREDHTPPGFKWLRLQRLQFEDPTGRRFGWETVERATRAPAQPLPQEGADAGAAAPPCDGVAILAKVTLPSSSPSLPSVPASASAVAPLAAVARDVAMLPVVVQYRPPLDGLVIELPAGLIEAGQSAEQTAVRELLEETGYTGRVVSVSSPLAESAGLTNCCCQLAVVEVDGAAPANAAAAPRPEAEAGEVLALELLPYDALLPALLELRRRYDTSSTAAYGQAGGGAGGGGADGGGAGCGDGGADAESEGGRGGVGGGGGDGGGVGAGSGRGHGGGRGPGGGRGRQGGMRCTIDSRLYALALGMQLGREAAAAGPTAPAVATAVAAAVAPAHAGSDAGGEESCKAQPPKGQSGAFGDAAGATGAAAGATGAGTGGQGQGQGPTVGPAAAGSPGAAGSDWRQAFLEQLEGLSDHEIQAILADSDPDPDPDPDGSSDAGLDLDGDDARRDPAAGAASHLAAWPPGAAAAAGGGGASHGDGQDLDLDLLGLRDLPPPDLGSDVDPDCTYEPDHHHSGSGGGGGGGASVLVTAAISRDGTGGLVGVVQYGDLGDLSGGRRSRRPTSQHGSGGGGGGTGGSGPRANAAVGAAAAGALSSSGAAGDAAVGAANVPDRQQATAPTVPATAAAGAAGRLEVTSAFALPAALLARMAGGGGGGGGSRALVSAAGNRLDSEPMASTSAPAAATAATAATAAGAAGGWRQGRAVNSEGPAGTEADGAAPSYRDAPQDRHRGHNRRRGHRRDNRDGDRFGGGDGDGGGAAGGGAAAAAAAAAAGGDGSQAQGQGQEQGQRQGFYRERRPHRGTPFFKPKPRGPATVGGGSKVKGFAANAVGRPERDANGGWRRAPPPPRKKHNILGLREASAALSALCDGGAWAAWARAEPAAAAGCGGVLAAGAVAAAVLAARAYWFGAGGGGRG</sequence>
<evidence type="ECO:0000256" key="1">
    <source>
        <dbReference type="ARBA" id="ARBA00022801"/>
    </source>
</evidence>
<feature type="region of interest" description="Disordered" evidence="2">
    <location>
        <begin position="268"/>
        <end position="317"/>
    </location>
</feature>
<feature type="region of interest" description="Disordered" evidence="2">
    <location>
        <begin position="801"/>
        <end position="848"/>
    </location>
</feature>
<dbReference type="GO" id="GO:0019693">
    <property type="term" value="P:ribose phosphate metabolic process"/>
    <property type="evidence" value="ECO:0007669"/>
    <property type="project" value="TreeGrafter"/>
</dbReference>
<evidence type="ECO:0000256" key="2">
    <source>
        <dbReference type="SAM" id="MobiDB-lite"/>
    </source>
</evidence>
<feature type="compositionally biased region" description="Basic residues" evidence="2">
    <location>
        <begin position="757"/>
        <end position="768"/>
    </location>
</feature>
<evidence type="ECO:0000313" key="4">
    <source>
        <dbReference type="EMBL" id="KAG2422294.1"/>
    </source>
</evidence>
<feature type="domain" description="Nudix hydrolase" evidence="3">
    <location>
        <begin position="111"/>
        <end position="248"/>
    </location>
</feature>
<evidence type="ECO:0000259" key="3">
    <source>
        <dbReference type="PROSITE" id="PS51462"/>
    </source>
</evidence>
<accession>A0A835VQZ5</accession>
<name>A0A835VQZ5_CHLIN</name>
<organism evidence="4 5">
    <name type="scientific">Chlamydomonas incerta</name>
    <dbReference type="NCBI Taxonomy" id="51695"/>
    <lineage>
        <taxon>Eukaryota</taxon>
        <taxon>Viridiplantae</taxon>
        <taxon>Chlorophyta</taxon>
        <taxon>core chlorophytes</taxon>
        <taxon>Chlorophyceae</taxon>
        <taxon>CS clade</taxon>
        <taxon>Chlamydomonadales</taxon>
        <taxon>Chlamydomonadaceae</taxon>
        <taxon>Chlamydomonas</taxon>
    </lineage>
</organism>
<feature type="region of interest" description="Disordered" evidence="2">
    <location>
        <begin position="362"/>
        <end position="425"/>
    </location>
</feature>
<feature type="region of interest" description="Disordered" evidence="2">
    <location>
        <begin position="725"/>
        <end position="789"/>
    </location>
</feature>
<feature type="compositionally biased region" description="Acidic residues" evidence="2">
    <location>
        <begin position="451"/>
        <end position="471"/>
    </location>
</feature>
<dbReference type="OrthoDB" id="10249920at2759"/>
<feature type="compositionally biased region" description="Gly residues" evidence="2">
    <location>
        <begin position="778"/>
        <end position="789"/>
    </location>
</feature>
<feature type="compositionally biased region" description="Gly residues" evidence="2">
    <location>
        <begin position="398"/>
        <end position="411"/>
    </location>
</feature>
<feature type="compositionally biased region" description="Gly residues" evidence="2">
    <location>
        <begin position="280"/>
        <end position="316"/>
    </location>
</feature>
<dbReference type="PANTHER" id="PTHR11839:SF1">
    <property type="entry name" value="ADP-SUGAR PYROPHOSPHATASE"/>
    <property type="match status" value="1"/>
</dbReference>
<feature type="region of interest" description="Disordered" evidence="2">
    <location>
        <begin position="448"/>
        <end position="549"/>
    </location>
</feature>
<keyword evidence="1" id="KW-0378">Hydrolase</keyword>
<feature type="compositionally biased region" description="Low complexity" evidence="2">
    <location>
        <begin position="383"/>
        <end position="397"/>
    </location>
</feature>
<keyword evidence="5" id="KW-1185">Reference proteome</keyword>
<proteinExistence type="predicted"/>
<dbReference type="GO" id="GO:0006753">
    <property type="term" value="P:nucleoside phosphate metabolic process"/>
    <property type="evidence" value="ECO:0007669"/>
    <property type="project" value="TreeGrafter"/>
</dbReference>
<dbReference type="InterPro" id="IPR015797">
    <property type="entry name" value="NUDIX_hydrolase-like_dom_sf"/>
</dbReference>
<feature type="compositionally biased region" description="Low complexity" evidence="2">
    <location>
        <begin position="801"/>
        <end position="819"/>
    </location>
</feature>
<dbReference type="Pfam" id="PF00293">
    <property type="entry name" value="NUDIX"/>
    <property type="match status" value="1"/>
</dbReference>
<reference evidence="4" key="1">
    <citation type="journal article" date="2020" name="bioRxiv">
        <title>Comparative genomics of Chlamydomonas.</title>
        <authorList>
            <person name="Craig R.J."/>
            <person name="Hasan A.R."/>
            <person name="Ness R.W."/>
            <person name="Keightley P.D."/>
        </authorList>
    </citation>
    <scope>NUCLEOTIDE SEQUENCE</scope>
    <source>
        <strain evidence="4">SAG 7.73</strain>
    </source>
</reference>
<feature type="region of interest" description="Disordered" evidence="2">
    <location>
        <begin position="578"/>
        <end position="608"/>
    </location>
</feature>
<protein>
    <recommendedName>
        <fullName evidence="3">Nudix hydrolase domain-containing protein</fullName>
    </recommendedName>
</protein>
<dbReference type="Proteomes" id="UP000650467">
    <property type="component" value="Unassembled WGS sequence"/>
</dbReference>
<comment type="caution">
    <text evidence="4">The sequence shown here is derived from an EMBL/GenBank/DDBJ whole genome shotgun (WGS) entry which is preliminary data.</text>
</comment>
<gene>
    <name evidence="4" type="ORF">HXX76_016144</name>
</gene>
<dbReference type="PROSITE" id="PS51462">
    <property type="entry name" value="NUDIX"/>
    <property type="match status" value="1"/>
</dbReference>
<dbReference type="PANTHER" id="PTHR11839">
    <property type="entry name" value="UDP/ADP-SUGAR PYROPHOSPHATASE"/>
    <property type="match status" value="1"/>
</dbReference>
<dbReference type="Gene3D" id="3.90.79.10">
    <property type="entry name" value="Nucleoside Triphosphate Pyrophosphohydrolase"/>
    <property type="match status" value="1"/>
</dbReference>
<dbReference type="GO" id="GO:0016787">
    <property type="term" value="F:hydrolase activity"/>
    <property type="evidence" value="ECO:0007669"/>
    <property type="project" value="UniProtKB-KW"/>
</dbReference>
<dbReference type="EMBL" id="JAEHOC010000121">
    <property type="protein sequence ID" value="KAG2422294.1"/>
    <property type="molecule type" value="Genomic_DNA"/>
</dbReference>
<dbReference type="SUPFAM" id="SSF55811">
    <property type="entry name" value="Nudix"/>
    <property type="match status" value="1"/>
</dbReference>
<feature type="compositionally biased region" description="Low complexity" evidence="2">
    <location>
        <begin position="479"/>
        <end position="496"/>
    </location>
</feature>
<evidence type="ECO:0000313" key="5">
    <source>
        <dbReference type="Proteomes" id="UP000650467"/>
    </source>
</evidence>
<feature type="compositionally biased region" description="Gly residues" evidence="2">
    <location>
        <begin position="594"/>
        <end position="606"/>
    </location>
</feature>
<dbReference type="AlphaFoldDB" id="A0A835VQZ5"/>
<feature type="compositionally biased region" description="Low complexity" evidence="2">
    <location>
        <begin position="412"/>
        <end position="425"/>
    </location>
</feature>
<dbReference type="InterPro" id="IPR000086">
    <property type="entry name" value="NUDIX_hydrolase_dom"/>
</dbReference>